<keyword evidence="6" id="KW-0408">Iron</keyword>
<keyword evidence="5" id="KW-0560">Oxidoreductase</keyword>
<dbReference type="PANTHER" id="PTHR43756:SF5">
    <property type="entry name" value="CHOLINE MONOOXYGENASE, CHLOROPLASTIC"/>
    <property type="match status" value="1"/>
</dbReference>
<keyword evidence="7" id="KW-0411">Iron-sulfur</keyword>
<evidence type="ECO:0000256" key="7">
    <source>
        <dbReference type="ARBA" id="ARBA00023014"/>
    </source>
</evidence>
<gene>
    <name evidence="10" type="ORF">LPC04_21755</name>
</gene>
<comment type="caution">
    <text evidence="10">The sequence shown here is derived from an EMBL/GenBank/DDBJ whole genome shotgun (WGS) entry which is preliminary data.</text>
</comment>
<organism evidence="10 11">
    <name type="scientific">Scleromatobacter humisilvae</name>
    <dbReference type="NCBI Taxonomy" id="2897159"/>
    <lineage>
        <taxon>Bacteria</taxon>
        <taxon>Pseudomonadati</taxon>
        <taxon>Pseudomonadota</taxon>
        <taxon>Betaproteobacteria</taxon>
        <taxon>Burkholderiales</taxon>
        <taxon>Sphaerotilaceae</taxon>
        <taxon>Scleromatobacter</taxon>
    </lineage>
</organism>
<dbReference type="InterPro" id="IPR015881">
    <property type="entry name" value="ARHD_Rieske_2Fe_2S"/>
</dbReference>
<comment type="cofactor">
    <cofactor evidence="1">
        <name>Fe cation</name>
        <dbReference type="ChEBI" id="CHEBI:24875"/>
    </cofactor>
</comment>
<name>A0A9X1YSG1_9BURK</name>
<dbReference type="CDD" id="cd00680">
    <property type="entry name" value="RHO_alpha_C"/>
    <property type="match status" value="1"/>
</dbReference>
<dbReference type="PROSITE" id="PS00570">
    <property type="entry name" value="RING_HYDROXYL_ALPHA"/>
    <property type="match status" value="1"/>
</dbReference>
<evidence type="ECO:0000256" key="6">
    <source>
        <dbReference type="ARBA" id="ARBA00023004"/>
    </source>
</evidence>
<dbReference type="Gene3D" id="2.102.10.10">
    <property type="entry name" value="Rieske [2Fe-2S] iron-sulphur domain"/>
    <property type="match status" value="1"/>
</dbReference>
<dbReference type="CDD" id="cd03469">
    <property type="entry name" value="Rieske_RO_Alpha_N"/>
    <property type="match status" value="1"/>
</dbReference>
<dbReference type="InterPro" id="IPR015879">
    <property type="entry name" value="Ring_hydroxy_dOase_asu_C_dom"/>
</dbReference>
<dbReference type="SUPFAM" id="SSF50022">
    <property type="entry name" value="ISP domain"/>
    <property type="match status" value="1"/>
</dbReference>
<reference evidence="10" key="1">
    <citation type="submission" date="2021-11" db="EMBL/GenBank/DDBJ databases">
        <title>BS-T2-15 a new species belonging to the Comamonadaceae family isolated from the soil of a French oak forest.</title>
        <authorList>
            <person name="Mieszkin S."/>
            <person name="Alain K."/>
        </authorList>
    </citation>
    <scope>NUCLEOTIDE SEQUENCE</scope>
    <source>
        <strain evidence="10">BS-T2-15</strain>
    </source>
</reference>
<dbReference type="InterPro" id="IPR017941">
    <property type="entry name" value="Rieske_2Fe-2S"/>
</dbReference>
<evidence type="ECO:0000256" key="1">
    <source>
        <dbReference type="ARBA" id="ARBA00001962"/>
    </source>
</evidence>
<keyword evidence="4" id="KW-0479">Metal-binding</keyword>
<dbReference type="Pfam" id="PF00848">
    <property type="entry name" value="Ring_hydroxyl_A"/>
    <property type="match status" value="1"/>
</dbReference>
<dbReference type="AlphaFoldDB" id="A0A9X1YSG1"/>
<comment type="similarity">
    <text evidence="2">Belongs to the bacterial ring-hydroxylating dioxygenase alpha subunit family.</text>
</comment>
<dbReference type="PROSITE" id="PS51296">
    <property type="entry name" value="RIESKE"/>
    <property type="match status" value="1"/>
</dbReference>
<accession>A0A9X1YSG1</accession>
<protein>
    <submittedName>
        <fullName evidence="10">Rieske 2Fe-2S domain-containing protein</fullName>
    </submittedName>
</protein>
<proteinExistence type="inferred from homology"/>
<evidence type="ECO:0000256" key="8">
    <source>
        <dbReference type="ARBA" id="ARBA00023027"/>
    </source>
</evidence>
<dbReference type="EMBL" id="JAJLJH010000008">
    <property type="protein sequence ID" value="MCK9688341.1"/>
    <property type="molecule type" value="Genomic_DNA"/>
</dbReference>
<evidence type="ECO:0000259" key="9">
    <source>
        <dbReference type="PROSITE" id="PS51296"/>
    </source>
</evidence>
<dbReference type="GO" id="GO:0016491">
    <property type="term" value="F:oxidoreductase activity"/>
    <property type="evidence" value="ECO:0007669"/>
    <property type="project" value="UniProtKB-KW"/>
</dbReference>
<evidence type="ECO:0000313" key="10">
    <source>
        <dbReference type="EMBL" id="MCK9688341.1"/>
    </source>
</evidence>
<dbReference type="InterPro" id="IPR001663">
    <property type="entry name" value="Rng_hydr_dOase-A"/>
</dbReference>
<evidence type="ECO:0000313" key="11">
    <source>
        <dbReference type="Proteomes" id="UP001139353"/>
    </source>
</evidence>
<evidence type="ECO:0000256" key="5">
    <source>
        <dbReference type="ARBA" id="ARBA00023002"/>
    </source>
</evidence>
<dbReference type="SUPFAM" id="SSF55961">
    <property type="entry name" value="Bet v1-like"/>
    <property type="match status" value="1"/>
</dbReference>
<keyword evidence="11" id="KW-1185">Reference proteome</keyword>
<dbReference type="Pfam" id="PF00355">
    <property type="entry name" value="Rieske"/>
    <property type="match status" value="1"/>
</dbReference>
<sequence>MTDLDASLVRGWWHLLCHRRELPAPGDYLRFETVVGDIAVFNDGRDLIAFDNRCPHRGARLYDGASGNRPASCRYHGWTHANGVMIIPQREKFDGCDLTTARLNQYRTDWCGDFLFVGIAPQAALAEQLGEAAGVLENISFNIDACVDVNRYDYECRWPLAIENALEPHHISLVHPETLATLELQDGENRFLGVNSVWEAPVGNARLRRRLESLRRFFRIDHGYEGYFSLYLFPFTMLSSTYGYSYSLQHFFPAPAPDTPRRTSFSSRLLTVPAVDERAASMLRTFIDSTVQVNRRVFEEDHEVCKRLPADSWSTAPLRYPSVDEIKISHFRESCRQHLAAQAPEASA</sequence>
<dbReference type="Proteomes" id="UP001139353">
    <property type="component" value="Unassembled WGS sequence"/>
</dbReference>
<dbReference type="InterPro" id="IPR036922">
    <property type="entry name" value="Rieske_2Fe-2S_sf"/>
</dbReference>
<dbReference type="Gene3D" id="3.90.380.10">
    <property type="entry name" value="Naphthalene 1,2-dioxygenase Alpha Subunit, Chain A, domain 1"/>
    <property type="match status" value="2"/>
</dbReference>
<keyword evidence="3" id="KW-0001">2Fe-2S</keyword>
<evidence type="ECO:0000256" key="2">
    <source>
        <dbReference type="ARBA" id="ARBA00008751"/>
    </source>
</evidence>
<dbReference type="GO" id="GO:0051537">
    <property type="term" value="F:2 iron, 2 sulfur cluster binding"/>
    <property type="evidence" value="ECO:0007669"/>
    <property type="project" value="UniProtKB-KW"/>
</dbReference>
<dbReference type="PANTHER" id="PTHR43756">
    <property type="entry name" value="CHOLINE MONOOXYGENASE, CHLOROPLASTIC"/>
    <property type="match status" value="1"/>
</dbReference>
<evidence type="ECO:0000256" key="3">
    <source>
        <dbReference type="ARBA" id="ARBA00022714"/>
    </source>
</evidence>
<dbReference type="GO" id="GO:0005506">
    <property type="term" value="F:iron ion binding"/>
    <property type="evidence" value="ECO:0007669"/>
    <property type="project" value="InterPro"/>
</dbReference>
<dbReference type="RefSeq" id="WP_275684383.1">
    <property type="nucleotide sequence ID" value="NZ_JAJLJH010000008.1"/>
</dbReference>
<keyword evidence="8" id="KW-0520">NAD</keyword>
<feature type="domain" description="Rieske" evidence="9">
    <location>
        <begin position="13"/>
        <end position="117"/>
    </location>
</feature>
<evidence type="ECO:0000256" key="4">
    <source>
        <dbReference type="ARBA" id="ARBA00022723"/>
    </source>
</evidence>